<accession>A0A9W8EHR8</accession>
<evidence type="ECO:0000313" key="2">
    <source>
        <dbReference type="EMBL" id="KAJ2008513.1"/>
    </source>
</evidence>
<protein>
    <submittedName>
        <fullName evidence="2">Uncharacterized protein</fullName>
    </submittedName>
</protein>
<reference evidence="2" key="1">
    <citation type="submission" date="2022-07" db="EMBL/GenBank/DDBJ databases">
        <title>Phylogenomic reconstructions and comparative analyses of Kickxellomycotina fungi.</title>
        <authorList>
            <person name="Reynolds N.K."/>
            <person name="Stajich J.E."/>
            <person name="Barry K."/>
            <person name="Grigoriev I.V."/>
            <person name="Crous P."/>
            <person name="Smith M.E."/>
        </authorList>
    </citation>
    <scope>NUCLEOTIDE SEQUENCE</scope>
    <source>
        <strain evidence="2">IMI 214461</strain>
    </source>
</reference>
<comment type="caution">
    <text evidence="2">The sequence shown here is derived from an EMBL/GenBank/DDBJ whole genome shotgun (WGS) entry which is preliminary data.</text>
</comment>
<evidence type="ECO:0000313" key="3">
    <source>
        <dbReference type="Proteomes" id="UP001150907"/>
    </source>
</evidence>
<feature type="compositionally biased region" description="Low complexity" evidence="1">
    <location>
        <begin position="352"/>
        <end position="371"/>
    </location>
</feature>
<organism evidence="2 3">
    <name type="scientific">Coemansia thaxteri</name>
    <dbReference type="NCBI Taxonomy" id="2663907"/>
    <lineage>
        <taxon>Eukaryota</taxon>
        <taxon>Fungi</taxon>
        <taxon>Fungi incertae sedis</taxon>
        <taxon>Zoopagomycota</taxon>
        <taxon>Kickxellomycotina</taxon>
        <taxon>Kickxellomycetes</taxon>
        <taxon>Kickxellales</taxon>
        <taxon>Kickxellaceae</taxon>
        <taxon>Coemansia</taxon>
    </lineage>
</organism>
<dbReference type="EMBL" id="JANBQF010000003">
    <property type="protein sequence ID" value="KAJ2008513.1"/>
    <property type="molecule type" value="Genomic_DNA"/>
</dbReference>
<evidence type="ECO:0000256" key="1">
    <source>
        <dbReference type="SAM" id="MobiDB-lite"/>
    </source>
</evidence>
<sequence>MPVVTASYPTARTRVLAVAELSSVTACKAPARQKSYAVLQKQGSYPGLQRQKSCVALHRQESHTGQQGQRSYAGPGAHRHERTLELLRGVLGRAVYEAAESSESSEISEPVERWGLRLEEQRAAFAGALRALQHPHGDTIEALNALLCNRVAIGLLDAASAGEHGRRSRGRGVGGGCGAQPIAMAGGGRERAGGSRSLSSSLGSDDSAAETLDGDGDGDADRAGDADRDGLWRTHRRSASVCSDHTAVGSDSCEDALADGMGTCWPLDAASADAARAWGRFYADLGGVRVPTRFRVPRHSLAMLAAEQLMMRNDKIVCPLKNRLHEPNPRRQRFEDHIAATGELPPPPPPAALRRSPLRAAQQQKTAAAAAPCNLRDPIH</sequence>
<proteinExistence type="predicted"/>
<feature type="region of interest" description="Disordered" evidence="1">
    <location>
        <begin position="57"/>
        <end position="76"/>
    </location>
</feature>
<dbReference type="OrthoDB" id="5596871at2759"/>
<dbReference type="Proteomes" id="UP001150907">
    <property type="component" value="Unassembled WGS sequence"/>
</dbReference>
<feature type="region of interest" description="Disordered" evidence="1">
    <location>
        <begin position="340"/>
        <end position="380"/>
    </location>
</feature>
<name>A0A9W8EHR8_9FUNG</name>
<feature type="region of interest" description="Disordered" evidence="1">
    <location>
        <begin position="161"/>
        <end position="227"/>
    </location>
</feature>
<keyword evidence="3" id="KW-1185">Reference proteome</keyword>
<dbReference type="AlphaFoldDB" id="A0A9W8EHR8"/>
<feature type="compositionally biased region" description="Low complexity" evidence="1">
    <location>
        <begin position="194"/>
        <end position="210"/>
    </location>
</feature>
<gene>
    <name evidence="2" type="ORF">H4R26_000129</name>
</gene>